<sequence>MAYPRTLSDYIRLHANDAADMEVDICQYSERDDVWGCFYHGKLVKDKIPEWALRYVVKEVYESKENHSCTIYLKALE</sequence>
<dbReference type="OrthoDB" id="9851165at2"/>
<organism evidence="1 2">
    <name type="scientific">Butyrivibrio fibrisolvens DSM 3071</name>
    <dbReference type="NCBI Taxonomy" id="1121131"/>
    <lineage>
        <taxon>Bacteria</taxon>
        <taxon>Bacillati</taxon>
        <taxon>Bacillota</taxon>
        <taxon>Clostridia</taxon>
        <taxon>Lachnospirales</taxon>
        <taxon>Lachnospiraceae</taxon>
        <taxon>Butyrivibrio</taxon>
    </lineage>
</organism>
<gene>
    <name evidence="1" type="ORF">SAMN02745229_02702</name>
</gene>
<dbReference type="Proteomes" id="UP000184278">
    <property type="component" value="Unassembled WGS sequence"/>
</dbReference>
<evidence type="ECO:0000313" key="2">
    <source>
        <dbReference type="Proteomes" id="UP000184278"/>
    </source>
</evidence>
<dbReference type="GeneID" id="89510925"/>
<protein>
    <submittedName>
        <fullName evidence="1">Uncharacterized protein</fullName>
    </submittedName>
</protein>
<reference evidence="2" key="1">
    <citation type="submission" date="2016-11" db="EMBL/GenBank/DDBJ databases">
        <authorList>
            <person name="Varghese N."/>
            <person name="Submissions S."/>
        </authorList>
    </citation>
    <scope>NUCLEOTIDE SEQUENCE [LARGE SCALE GENOMIC DNA]</scope>
    <source>
        <strain evidence="2">DSM 3071</strain>
    </source>
</reference>
<accession>A0A1M5ZUL0</accession>
<keyword evidence="2" id="KW-1185">Reference proteome</keyword>
<dbReference type="AlphaFoldDB" id="A0A1M5ZUL0"/>
<proteinExistence type="predicted"/>
<evidence type="ECO:0000313" key="1">
    <source>
        <dbReference type="EMBL" id="SHI27892.1"/>
    </source>
</evidence>
<name>A0A1M5ZUL0_BUTFI</name>
<dbReference type="RefSeq" id="WP_073388543.1">
    <property type="nucleotide sequence ID" value="NZ_FQXK01000023.1"/>
</dbReference>
<dbReference type="EMBL" id="FQXK01000023">
    <property type="protein sequence ID" value="SHI27892.1"/>
    <property type="molecule type" value="Genomic_DNA"/>
</dbReference>
<dbReference type="STRING" id="1121131.SAMN02745229_02702"/>